<proteinExistence type="predicted"/>
<dbReference type="CDD" id="cd02440">
    <property type="entry name" value="AdoMet_MTases"/>
    <property type="match status" value="1"/>
</dbReference>
<dbReference type="Gene3D" id="3.40.50.150">
    <property type="entry name" value="Vaccinia Virus protein VP39"/>
    <property type="match status" value="1"/>
</dbReference>
<dbReference type="SUPFAM" id="SSF53335">
    <property type="entry name" value="S-adenosyl-L-methionine-dependent methyltransferases"/>
    <property type="match status" value="1"/>
</dbReference>
<organism evidence="2">
    <name type="scientific">Agrobacterium albertimagni</name>
    <dbReference type="NCBI Taxonomy" id="147266"/>
    <lineage>
        <taxon>Bacteria</taxon>
        <taxon>Pseudomonadati</taxon>
        <taxon>Pseudomonadota</taxon>
        <taxon>Alphaproteobacteria</taxon>
        <taxon>Hyphomicrobiales</taxon>
        <taxon>Rhizobiaceae</taxon>
        <taxon>Rhizobium/Agrobacterium group</taxon>
        <taxon>Agrobacterium</taxon>
    </lineage>
</organism>
<sequence>MSHADAIPGLYARDAEAFDRVRGKDGFERPWLDRLVSPLSAGGHVLDLGCGSGEPIAADLIGRGFIVTGLDVSEPLIRLCRERFPGHDFHVGDMRELSLGRTFAAIVAWHSFFHLTPEAQRAMFPRFASHAASGATLMFTSGPSSGVAVGEFEGEPLYHASLDPEEYRSLLSENGFVVLQHVIEDPTCGGATIWLAQKS</sequence>
<name>A0A7C1SZ41_9HYPH</name>
<feature type="domain" description="Methyltransferase" evidence="1">
    <location>
        <begin position="45"/>
        <end position="131"/>
    </location>
</feature>
<dbReference type="InterPro" id="IPR029063">
    <property type="entry name" value="SAM-dependent_MTases_sf"/>
</dbReference>
<gene>
    <name evidence="2" type="ORF">ENP70_12090</name>
</gene>
<accession>A0A7C1SZ41</accession>
<dbReference type="AlphaFoldDB" id="A0A7C1SZ41"/>
<dbReference type="InterPro" id="IPR041698">
    <property type="entry name" value="Methyltransf_25"/>
</dbReference>
<evidence type="ECO:0000259" key="1">
    <source>
        <dbReference type="Pfam" id="PF13649"/>
    </source>
</evidence>
<dbReference type="EMBL" id="DSKI01000623">
    <property type="protein sequence ID" value="HEB44403.1"/>
    <property type="molecule type" value="Genomic_DNA"/>
</dbReference>
<dbReference type="Pfam" id="PF13649">
    <property type="entry name" value="Methyltransf_25"/>
    <property type="match status" value="1"/>
</dbReference>
<keyword evidence="2" id="KW-0808">Transferase</keyword>
<protein>
    <submittedName>
        <fullName evidence="2">Class I SAM-dependent methyltransferase</fullName>
    </submittedName>
</protein>
<dbReference type="GO" id="GO:0008168">
    <property type="term" value="F:methyltransferase activity"/>
    <property type="evidence" value="ECO:0007669"/>
    <property type="project" value="UniProtKB-KW"/>
</dbReference>
<evidence type="ECO:0000313" key="2">
    <source>
        <dbReference type="EMBL" id="HEB44403.1"/>
    </source>
</evidence>
<dbReference type="GO" id="GO:0032259">
    <property type="term" value="P:methylation"/>
    <property type="evidence" value="ECO:0007669"/>
    <property type="project" value="UniProtKB-KW"/>
</dbReference>
<comment type="caution">
    <text evidence="2">The sequence shown here is derived from an EMBL/GenBank/DDBJ whole genome shotgun (WGS) entry which is preliminary data.</text>
</comment>
<reference evidence="2" key="1">
    <citation type="journal article" date="2020" name="mSystems">
        <title>Genome- and Community-Level Interaction Insights into Carbon Utilization and Element Cycling Functions of Hydrothermarchaeota in Hydrothermal Sediment.</title>
        <authorList>
            <person name="Zhou Z."/>
            <person name="Liu Y."/>
            <person name="Xu W."/>
            <person name="Pan J."/>
            <person name="Luo Z.H."/>
            <person name="Li M."/>
        </authorList>
    </citation>
    <scope>NUCLEOTIDE SEQUENCE [LARGE SCALE GENOMIC DNA]</scope>
    <source>
        <strain evidence="2">SpSt-243</strain>
    </source>
</reference>
<keyword evidence="2" id="KW-0489">Methyltransferase</keyword>